<evidence type="ECO:0000313" key="1">
    <source>
        <dbReference type="EMBL" id="KAF9645141.1"/>
    </source>
</evidence>
<accession>A0ACB6Z672</accession>
<name>A0ACB6Z672_THEGA</name>
<protein>
    <submittedName>
        <fullName evidence="1">Uncharacterized protein</fullName>
    </submittedName>
</protein>
<reference evidence="1" key="1">
    <citation type="submission" date="2019-10" db="EMBL/GenBank/DDBJ databases">
        <authorList>
            <consortium name="DOE Joint Genome Institute"/>
            <person name="Kuo A."/>
            <person name="Miyauchi S."/>
            <person name="Kiss E."/>
            <person name="Drula E."/>
            <person name="Kohler A."/>
            <person name="Sanchez-Garcia M."/>
            <person name="Andreopoulos B."/>
            <person name="Barry K.W."/>
            <person name="Bonito G."/>
            <person name="Buee M."/>
            <person name="Carver A."/>
            <person name="Chen C."/>
            <person name="Cichocki N."/>
            <person name="Clum A."/>
            <person name="Culley D."/>
            <person name="Crous P.W."/>
            <person name="Fauchery L."/>
            <person name="Girlanda M."/>
            <person name="Hayes R."/>
            <person name="Keri Z."/>
            <person name="Labutti K."/>
            <person name="Lipzen A."/>
            <person name="Lombard V."/>
            <person name="Magnuson J."/>
            <person name="Maillard F."/>
            <person name="Morin E."/>
            <person name="Murat C."/>
            <person name="Nolan M."/>
            <person name="Ohm R."/>
            <person name="Pangilinan J."/>
            <person name="Pereira M."/>
            <person name="Perotto S."/>
            <person name="Peter M."/>
            <person name="Riley R."/>
            <person name="Sitrit Y."/>
            <person name="Stielow B."/>
            <person name="Szollosi G."/>
            <person name="Zifcakova L."/>
            <person name="Stursova M."/>
            <person name="Spatafora J.W."/>
            <person name="Tedersoo L."/>
            <person name="Vaario L.-M."/>
            <person name="Yamada A."/>
            <person name="Yan M."/>
            <person name="Wang P."/>
            <person name="Xu J."/>
            <person name="Bruns T."/>
            <person name="Baldrian P."/>
            <person name="Vilgalys R."/>
            <person name="Henrissat B."/>
            <person name="Grigoriev I.V."/>
            <person name="Hibbett D."/>
            <person name="Nagy L.G."/>
            <person name="Martin F.M."/>
        </authorList>
    </citation>
    <scope>NUCLEOTIDE SEQUENCE</scope>
    <source>
        <strain evidence="1">P2</strain>
    </source>
</reference>
<comment type="caution">
    <text evidence="1">The sequence shown here is derived from an EMBL/GenBank/DDBJ whole genome shotgun (WGS) entry which is preliminary data.</text>
</comment>
<keyword evidence="2" id="KW-1185">Reference proteome</keyword>
<gene>
    <name evidence="1" type="ORF">BDM02DRAFT_3120699</name>
</gene>
<proteinExistence type="predicted"/>
<sequence length="62" mass="6624">MSFGTQLVHACKGARGHLKRNLLVLFCFTVLSVGKSSTGSFSFGHRSAPEASRGAQMTCDSF</sequence>
<reference evidence="1" key="2">
    <citation type="journal article" date="2020" name="Nat. Commun.">
        <title>Large-scale genome sequencing of mycorrhizal fungi provides insights into the early evolution of symbiotic traits.</title>
        <authorList>
            <person name="Miyauchi S."/>
            <person name="Kiss E."/>
            <person name="Kuo A."/>
            <person name="Drula E."/>
            <person name="Kohler A."/>
            <person name="Sanchez-Garcia M."/>
            <person name="Morin E."/>
            <person name="Andreopoulos B."/>
            <person name="Barry K.W."/>
            <person name="Bonito G."/>
            <person name="Buee M."/>
            <person name="Carver A."/>
            <person name="Chen C."/>
            <person name="Cichocki N."/>
            <person name="Clum A."/>
            <person name="Culley D."/>
            <person name="Crous P.W."/>
            <person name="Fauchery L."/>
            <person name="Girlanda M."/>
            <person name="Hayes R.D."/>
            <person name="Keri Z."/>
            <person name="LaButti K."/>
            <person name="Lipzen A."/>
            <person name="Lombard V."/>
            <person name="Magnuson J."/>
            <person name="Maillard F."/>
            <person name="Murat C."/>
            <person name="Nolan M."/>
            <person name="Ohm R.A."/>
            <person name="Pangilinan J."/>
            <person name="Pereira M.F."/>
            <person name="Perotto S."/>
            <person name="Peter M."/>
            <person name="Pfister S."/>
            <person name="Riley R."/>
            <person name="Sitrit Y."/>
            <person name="Stielow J.B."/>
            <person name="Szollosi G."/>
            <person name="Zifcakova L."/>
            <person name="Stursova M."/>
            <person name="Spatafora J.W."/>
            <person name="Tedersoo L."/>
            <person name="Vaario L.M."/>
            <person name="Yamada A."/>
            <person name="Yan M."/>
            <person name="Wang P."/>
            <person name="Xu J."/>
            <person name="Bruns T."/>
            <person name="Baldrian P."/>
            <person name="Vilgalys R."/>
            <person name="Dunand C."/>
            <person name="Henrissat B."/>
            <person name="Grigoriev I.V."/>
            <person name="Hibbett D."/>
            <person name="Nagy L.G."/>
            <person name="Martin F.M."/>
        </authorList>
    </citation>
    <scope>NUCLEOTIDE SEQUENCE</scope>
    <source>
        <strain evidence="1">P2</strain>
    </source>
</reference>
<evidence type="ECO:0000313" key="2">
    <source>
        <dbReference type="Proteomes" id="UP000886501"/>
    </source>
</evidence>
<dbReference type="EMBL" id="MU118102">
    <property type="protein sequence ID" value="KAF9645141.1"/>
    <property type="molecule type" value="Genomic_DNA"/>
</dbReference>
<organism evidence="1 2">
    <name type="scientific">Thelephora ganbajun</name>
    <name type="common">Ganba fungus</name>
    <dbReference type="NCBI Taxonomy" id="370292"/>
    <lineage>
        <taxon>Eukaryota</taxon>
        <taxon>Fungi</taxon>
        <taxon>Dikarya</taxon>
        <taxon>Basidiomycota</taxon>
        <taxon>Agaricomycotina</taxon>
        <taxon>Agaricomycetes</taxon>
        <taxon>Thelephorales</taxon>
        <taxon>Thelephoraceae</taxon>
        <taxon>Thelephora</taxon>
    </lineage>
</organism>
<dbReference type="Proteomes" id="UP000886501">
    <property type="component" value="Unassembled WGS sequence"/>
</dbReference>